<comment type="caution">
    <text evidence="19">The sequence shown here is derived from an EMBL/GenBank/DDBJ whole genome shotgun (WGS) entry which is preliminary data.</text>
</comment>
<evidence type="ECO:0000256" key="4">
    <source>
        <dbReference type="ARBA" id="ARBA00022723"/>
    </source>
</evidence>
<dbReference type="EC" id="3.4.13.18" evidence="10"/>
<evidence type="ECO:0000256" key="15">
    <source>
        <dbReference type="ARBA" id="ARBA00076004"/>
    </source>
</evidence>
<dbReference type="GO" id="GO:0006508">
    <property type="term" value="P:proteolysis"/>
    <property type="evidence" value="ECO:0007669"/>
    <property type="project" value="UniProtKB-KW"/>
</dbReference>
<feature type="domain" description="Peptidase M20 dimerisation" evidence="18">
    <location>
        <begin position="211"/>
        <end position="291"/>
    </location>
</feature>
<dbReference type="GO" id="GO:0005829">
    <property type="term" value="C:cytosol"/>
    <property type="evidence" value="ECO:0007669"/>
    <property type="project" value="TreeGrafter"/>
</dbReference>
<keyword evidence="8" id="KW-0170">Cobalt</keyword>
<dbReference type="Proteomes" id="UP000482209">
    <property type="component" value="Unassembled WGS sequence"/>
</dbReference>
<evidence type="ECO:0000256" key="12">
    <source>
        <dbReference type="ARBA" id="ARBA00061423"/>
    </source>
</evidence>
<evidence type="ECO:0000313" key="20">
    <source>
        <dbReference type="Proteomes" id="UP000482209"/>
    </source>
</evidence>
<evidence type="ECO:0000256" key="6">
    <source>
        <dbReference type="ARBA" id="ARBA00022833"/>
    </source>
</evidence>
<evidence type="ECO:0000256" key="7">
    <source>
        <dbReference type="ARBA" id="ARBA00023049"/>
    </source>
</evidence>
<comment type="cofactor">
    <cofactor evidence="2">
        <name>Zn(2+)</name>
        <dbReference type="ChEBI" id="CHEBI:29105"/>
    </cofactor>
</comment>
<dbReference type="InterPro" id="IPR011650">
    <property type="entry name" value="Peptidase_M20_dimer"/>
</dbReference>
<evidence type="ECO:0000256" key="3">
    <source>
        <dbReference type="ARBA" id="ARBA00022670"/>
    </source>
</evidence>
<dbReference type="PRINTS" id="PR00934">
    <property type="entry name" value="XHISDIPTASE"/>
</dbReference>
<dbReference type="GO" id="GO:0046872">
    <property type="term" value="F:metal ion binding"/>
    <property type="evidence" value="ECO:0007669"/>
    <property type="project" value="UniProtKB-KW"/>
</dbReference>
<dbReference type="Pfam" id="PF01546">
    <property type="entry name" value="Peptidase_M20"/>
    <property type="match status" value="1"/>
</dbReference>
<evidence type="ECO:0000256" key="16">
    <source>
        <dbReference type="ARBA" id="ARBA00077688"/>
    </source>
</evidence>
<evidence type="ECO:0000256" key="13">
    <source>
        <dbReference type="ARBA" id="ARBA00071271"/>
    </source>
</evidence>
<dbReference type="PANTHER" id="PTHR43501">
    <property type="entry name" value="CYTOSOL NON-SPECIFIC DIPEPTIDASE"/>
    <property type="match status" value="1"/>
</dbReference>
<dbReference type="AlphaFoldDB" id="A0A6L5XXX8"/>
<evidence type="ECO:0000256" key="1">
    <source>
        <dbReference type="ARBA" id="ARBA00001941"/>
    </source>
</evidence>
<sequence length="489" mass="54960">MGGNEMVLDEIDYMNVFHYFEEISNIPRGSGNNQPMSDYLVAFAQEHELDYTRDEALNVIITKEATKGYENCPTMILQGHMDMVCEKKSDSDHDFLTQGLELCIEDDYLFANGTTLGGDDGIAVAYGLAILSSDSIEHPRLEVVITTDEEVGLIGATNLDVSSLKGKYMINLDSEEEDILLTGCAGGMRAVCKLPLSYKKMEGKKVSIIVKGLLGGHSGSEIDKNRVNADILLGRLLFDLRKHSFELLSVSGGLKDNAIPREALAELVVKEEDSYELINEVKFLLEKYKNEYRVNEPDLTILIQQGEEKEYLVMDEKTKKNVLFMLLQTPNGIQVMSPNINGLVESSLNLGVLKMEEGEIEFSYSVRSSSSSYKWFLNDKLQNLVTFLGGTYEYHGEYPGWEYKKNSKLRDIYSNAYRELYGKEIKVETIHAGLECGIIAEKIKDLDIISVGPNMFDIHTTEERLSISSTKRVFDLLLKVLKDFAEATK</sequence>
<evidence type="ECO:0000256" key="10">
    <source>
        <dbReference type="ARBA" id="ARBA00038976"/>
    </source>
</evidence>
<evidence type="ECO:0000313" key="19">
    <source>
        <dbReference type="EMBL" id="MSS63377.1"/>
    </source>
</evidence>
<evidence type="ECO:0000256" key="14">
    <source>
        <dbReference type="ARBA" id="ARBA00075285"/>
    </source>
</evidence>
<keyword evidence="3" id="KW-0645">Protease</keyword>
<comment type="catalytic activity">
    <reaction evidence="9">
        <text>Hydrolysis of dipeptides, preferentially hydrophobic dipeptides including prolyl amino acids.</text>
        <dbReference type="EC" id="3.4.13.18"/>
    </reaction>
</comment>
<keyword evidence="6" id="KW-0862">Zinc</keyword>
<keyword evidence="5" id="KW-0378">Hydrolase</keyword>
<protein>
    <recommendedName>
        <fullName evidence="13">Cytosol non-specific dipeptidase</fullName>
        <ecNumber evidence="10">3.4.13.18</ecNumber>
    </recommendedName>
    <alternativeName>
        <fullName evidence="16">Aminoacyl-histidine dipeptidase</fullName>
    </alternativeName>
    <alternativeName>
        <fullName evidence="15">Beta-alanyl-histidine dipeptidase</fullName>
    </alternativeName>
    <alternativeName>
        <fullName evidence="14">Carnosinase</fullName>
    </alternativeName>
    <alternativeName>
        <fullName evidence="11">Peptidase D</fullName>
    </alternativeName>
    <alternativeName>
        <fullName evidence="17">Xaa-His dipeptidase</fullName>
    </alternativeName>
</protein>
<dbReference type="InterPro" id="IPR002933">
    <property type="entry name" value="Peptidase_M20"/>
</dbReference>
<dbReference type="GO" id="GO:0070573">
    <property type="term" value="F:metallodipeptidase activity"/>
    <property type="evidence" value="ECO:0007669"/>
    <property type="project" value="TreeGrafter"/>
</dbReference>
<evidence type="ECO:0000256" key="17">
    <source>
        <dbReference type="ARBA" id="ARBA00078074"/>
    </source>
</evidence>
<keyword evidence="20" id="KW-1185">Reference proteome</keyword>
<comment type="cofactor">
    <cofactor evidence="1">
        <name>Co(2+)</name>
        <dbReference type="ChEBI" id="CHEBI:48828"/>
    </cofactor>
</comment>
<keyword evidence="7" id="KW-0482">Metalloprotease</keyword>
<evidence type="ECO:0000256" key="8">
    <source>
        <dbReference type="ARBA" id="ARBA00023285"/>
    </source>
</evidence>
<evidence type="ECO:0000259" key="18">
    <source>
        <dbReference type="Pfam" id="PF07687"/>
    </source>
</evidence>
<accession>A0A6L5XXX8</accession>
<proteinExistence type="inferred from homology"/>
<organism evidence="19 20">
    <name type="scientific">Velocimicrobium porci</name>
    <dbReference type="NCBI Taxonomy" id="2606634"/>
    <lineage>
        <taxon>Bacteria</taxon>
        <taxon>Bacillati</taxon>
        <taxon>Bacillota</taxon>
        <taxon>Clostridia</taxon>
        <taxon>Lachnospirales</taxon>
        <taxon>Lachnospiraceae</taxon>
        <taxon>Velocimicrobium</taxon>
    </lineage>
</organism>
<dbReference type="Gene3D" id="3.40.630.10">
    <property type="entry name" value="Zn peptidases"/>
    <property type="match status" value="2"/>
</dbReference>
<dbReference type="EMBL" id="VUMT01000006">
    <property type="protein sequence ID" value="MSS63377.1"/>
    <property type="molecule type" value="Genomic_DNA"/>
</dbReference>
<dbReference type="SUPFAM" id="SSF53187">
    <property type="entry name" value="Zn-dependent exopeptidases"/>
    <property type="match status" value="1"/>
</dbReference>
<dbReference type="CDD" id="cd03890">
    <property type="entry name" value="M20_pepD"/>
    <property type="match status" value="1"/>
</dbReference>
<keyword evidence="4" id="KW-0479">Metal-binding</keyword>
<evidence type="ECO:0000256" key="5">
    <source>
        <dbReference type="ARBA" id="ARBA00022801"/>
    </source>
</evidence>
<dbReference type="PANTHER" id="PTHR43501:SF1">
    <property type="entry name" value="CYTOSOL NON-SPECIFIC DIPEPTIDASE"/>
    <property type="match status" value="1"/>
</dbReference>
<dbReference type="PIRSF" id="PIRSF016599">
    <property type="entry name" value="Xaa-His_dipept"/>
    <property type="match status" value="1"/>
</dbReference>
<evidence type="ECO:0000256" key="2">
    <source>
        <dbReference type="ARBA" id="ARBA00001947"/>
    </source>
</evidence>
<comment type="similarity">
    <text evidence="12">Belongs to the peptidase M20C family.</text>
</comment>
<evidence type="ECO:0000256" key="11">
    <source>
        <dbReference type="ARBA" id="ARBA00044252"/>
    </source>
</evidence>
<dbReference type="FunFam" id="3.40.630.10:FF:000015">
    <property type="entry name" value="Aminoacyl-histidine dipeptidase PepD"/>
    <property type="match status" value="1"/>
</dbReference>
<evidence type="ECO:0000256" key="9">
    <source>
        <dbReference type="ARBA" id="ARBA00036421"/>
    </source>
</evidence>
<dbReference type="InterPro" id="IPR001160">
    <property type="entry name" value="Peptidase_M20C"/>
</dbReference>
<dbReference type="NCBIfam" id="TIGR01893">
    <property type="entry name" value="aa-his-dipept"/>
    <property type="match status" value="1"/>
</dbReference>
<gene>
    <name evidence="19" type="ORF">FYJ58_05735</name>
</gene>
<reference evidence="19 20" key="1">
    <citation type="submission" date="2019-08" db="EMBL/GenBank/DDBJ databases">
        <title>In-depth cultivation of the pig gut microbiome towards novel bacterial diversity and tailored functional studies.</title>
        <authorList>
            <person name="Wylensek D."/>
            <person name="Hitch T.C.A."/>
            <person name="Clavel T."/>
        </authorList>
    </citation>
    <scope>NUCLEOTIDE SEQUENCE [LARGE SCALE GENOMIC DNA]</scope>
    <source>
        <strain evidence="19 20">WCA-693-APC-MOT-I</strain>
    </source>
</reference>
<name>A0A6L5XXX8_9FIRM</name>
<dbReference type="Pfam" id="PF07687">
    <property type="entry name" value="M20_dimer"/>
    <property type="match status" value="1"/>
</dbReference>
<dbReference type="FunFam" id="3.40.630.10:FF:000072">
    <property type="entry name" value="Aminoacyl-histidine dipeptidase"/>
    <property type="match status" value="1"/>
</dbReference>